<dbReference type="EMBL" id="WWCJ01000008">
    <property type="protein sequence ID" value="MYN03119.1"/>
    <property type="molecule type" value="Genomic_DNA"/>
</dbReference>
<keyword evidence="5 16" id="KW-0963">Cytoplasm</keyword>
<evidence type="ECO:0000256" key="14">
    <source>
        <dbReference type="ARBA" id="ARBA00023146"/>
    </source>
</evidence>
<dbReference type="InterPro" id="IPR002547">
    <property type="entry name" value="tRNA-bd_dom"/>
</dbReference>
<dbReference type="Pfam" id="PF01588">
    <property type="entry name" value="tRNA_bind"/>
    <property type="match status" value="1"/>
</dbReference>
<proteinExistence type="inferred from homology"/>
<dbReference type="GO" id="GO:0005524">
    <property type="term" value="F:ATP binding"/>
    <property type="evidence" value="ECO:0007669"/>
    <property type="project" value="UniProtKB-UniRule"/>
</dbReference>
<evidence type="ECO:0000256" key="3">
    <source>
        <dbReference type="ARBA" id="ARBA00008258"/>
    </source>
</evidence>
<dbReference type="RefSeq" id="WP_161026090.1">
    <property type="nucleotide sequence ID" value="NZ_WWCJ01000008.1"/>
</dbReference>
<feature type="binding site" evidence="16">
    <location>
        <position position="164"/>
    </location>
    <ligand>
        <name>Zn(2+)</name>
        <dbReference type="ChEBI" id="CHEBI:29105"/>
    </ligand>
</feature>
<feature type="short sequence motif" description="'KMSKS' region" evidence="16">
    <location>
        <begin position="340"/>
        <end position="344"/>
    </location>
</feature>
<dbReference type="GO" id="GO:0005829">
    <property type="term" value="C:cytosol"/>
    <property type="evidence" value="ECO:0007669"/>
    <property type="project" value="TreeGrafter"/>
</dbReference>
<dbReference type="NCBIfam" id="TIGR00398">
    <property type="entry name" value="metG"/>
    <property type="match status" value="1"/>
</dbReference>
<sequence length="717" mass="79390">MTRKLFVTTALPYANAAFHIGHMMEYIQADIWVRFQRMQAEGDGLREVHFVGADDTHGTPIMIAAEKEGITPQEFVAKIAAGRAQYLDGFHIAFDNWYSTDSPENVELSQGIYVKLREAGLIQTKTVDRFFDPVKGMFLADRNIKGECPKCHAKDQYGDNCEVCGAAYQPTELVNPFSVFTNATPILKPSEQYFFKLSDPRCFTFLRDWLNTPGRLQPEMVNKVSEWLGEAGEKLADWDISRDAPYFGIPIPDAPGKYFYVWLDAPVGYLASLKNYCGKKGIDYDALLADEGTEQIHFIGKDIVSFHLLFWPAMLQFAKHPTIDRMKVAVHGHLTVNNEKMSKSRGTGISPLRYLNLGMNPEWLRYYLAYKLNSRVEDLDFTGDDFVARVNSDLIGKFVNIASRCAGFIAKKFDGKLASELSASSQEWIKKALVAEDGTERQASIAANFDSREFGKALREIMEIADVANRFVDENKPWVLAKDETKVAELHDVCTTALILFRQLTILLSPVLPGVATNVRSFLNDAAYTWADTSLASGAAYQPLLGRTIGAYSHLMTRVDAKMIEDLFDAPAQQAAAAAAPAAVADAAPAALDAPAAGDIEELAPEISIDDFSKIDLRIARIVNCEHVEGAGKLLRLTLDVGEGRYRNVFSGIKSMYKPEDLVGKLTVMVANLAPRKMKFGVSEGMVLAASAKDEKANPGIYVLNPWPGAEPGMRVR</sequence>
<evidence type="ECO:0000256" key="9">
    <source>
        <dbReference type="ARBA" id="ARBA00022741"/>
    </source>
</evidence>
<dbReference type="GO" id="GO:0004825">
    <property type="term" value="F:methionine-tRNA ligase activity"/>
    <property type="evidence" value="ECO:0007669"/>
    <property type="project" value="UniProtKB-UniRule"/>
</dbReference>
<dbReference type="InterPro" id="IPR012340">
    <property type="entry name" value="NA-bd_OB-fold"/>
</dbReference>
<evidence type="ECO:0000256" key="12">
    <source>
        <dbReference type="ARBA" id="ARBA00022884"/>
    </source>
</evidence>
<evidence type="ECO:0000313" key="19">
    <source>
        <dbReference type="Proteomes" id="UP000448575"/>
    </source>
</evidence>
<dbReference type="FunFam" id="2.20.28.20:FF:000001">
    <property type="entry name" value="Methionine--tRNA ligase"/>
    <property type="match status" value="1"/>
</dbReference>
<dbReference type="AlphaFoldDB" id="A0A6N9HID7"/>
<dbReference type="HAMAP" id="MF_00098">
    <property type="entry name" value="Met_tRNA_synth_type1"/>
    <property type="match status" value="1"/>
</dbReference>
<dbReference type="PROSITE" id="PS00178">
    <property type="entry name" value="AA_TRNA_LIGASE_I"/>
    <property type="match status" value="1"/>
</dbReference>
<dbReference type="InterPro" id="IPR023458">
    <property type="entry name" value="Met-tRNA_ligase_1"/>
</dbReference>
<feature type="binding site" evidence="16">
    <location>
        <position position="161"/>
    </location>
    <ligand>
        <name>Zn(2+)</name>
        <dbReference type="ChEBI" id="CHEBI:29105"/>
    </ligand>
</feature>
<evidence type="ECO:0000256" key="4">
    <source>
        <dbReference type="ARBA" id="ARBA00011738"/>
    </source>
</evidence>
<dbReference type="GO" id="GO:0046872">
    <property type="term" value="F:metal ion binding"/>
    <property type="evidence" value="ECO:0007669"/>
    <property type="project" value="UniProtKB-KW"/>
</dbReference>
<accession>A0A6N9HID7</accession>
<keyword evidence="13 16" id="KW-0648">Protein biosynthesis</keyword>
<dbReference type="InterPro" id="IPR029038">
    <property type="entry name" value="MetRS_Zn"/>
</dbReference>
<feature type="binding site" evidence="16">
    <location>
        <position position="343"/>
    </location>
    <ligand>
        <name>ATP</name>
        <dbReference type="ChEBI" id="CHEBI:30616"/>
    </ligand>
</feature>
<gene>
    <name evidence="16 18" type="primary">metG</name>
    <name evidence="18" type="ORF">GTP41_13500</name>
</gene>
<dbReference type="CDD" id="cd07957">
    <property type="entry name" value="Anticodon_Ia_Met"/>
    <property type="match status" value="1"/>
</dbReference>
<comment type="subcellular location">
    <subcellularLocation>
        <location evidence="2 16">Cytoplasm</location>
    </subcellularLocation>
</comment>
<dbReference type="Proteomes" id="UP000448575">
    <property type="component" value="Unassembled WGS sequence"/>
</dbReference>
<comment type="caution">
    <text evidence="18">The sequence shown here is derived from an EMBL/GenBank/DDBJ whole genome shotgun (WGS) entry which is preliminary data.</text>
</comment>
<feature type="binding site" evidence="16">
    <location>
        <position position="148"/>
    </location>
    <ligand>
        <name>Zn(2+)</name>
        <dbReference type="ChEBI" id="CHEBI:29105"/>
    </ligand>
</feature>
<evidence type="ECO:0000256" key="16">
    <source>
        <dbReference type="HAMAP-Rule" id="MF_00098"/>
    </source>
</evidence>
<feature type="short sequence motif" description="'HIGH' region" evidence="16">
    <location>
        <begin position="12"/>
        <end position="22"/>
    </location>
</feature>
<dbReference type="GO" id="GO:0000049">
    <property type="term" value="F:tRNA binding"/>
    <property type="evidence" value="ECO:0007669"/>
    <property type="project" value="UniProtKB-UniRule"/>
</dbReference>
<dbReference type="SUPFAM" id="SSF57770">
    <property type="entry name" value="Methionyl-tRNA synthetase (MetRS), Zn-domain"/>
    <property type="match status" value="1"/>
</dbReference>
<reference evidence="18 19" key="1">
    <citation type="submission" date="2019-12" db="EMBL/GenBank/DDBJ databases">
        <title>Novel species isolated from a subtropical stream in China.</title>
        <authorList>
            <person name="Lu H."/>
        </authorList>
    </citation>
    <scope>NUCLEOTIDE SEQUENCE [LARGE SCALE GENOMIC DNA]</scope>
    <source>
        <strain evidence="18 19">DS3</strain>
    </source>
</reference>
<evidence type="ECO:0000256" key="1">
    <source>
        <dbReference type="ARBA" id="ARBA00003314"/>
    </source>
</evidence>
<protein>
    <recommendedName>
        <fullName evidence="16">Methionine--tRNA ligase</fullName>
        <ecNumber evidence="16">6.1.1.10</ecNumber>
    </recommendedName>
    <alternativeName>
        <fullName evidence="16">Methionyl-tRNA synthetase</fullName>
        <shortName evidence="16">MetRS</shortName>
    </alternativeName>
</protein>
<dbReference type="NCBIfam" id="TIGR00399">
    <property type="entry name" value="metG_C_term"/>
    <property type="match status" value="1"/>
</dbReference>
<evidence type="ECO:0000256" key="11">
    <source>
        <dbReference type="ARBA" id="ARBA00022840"/>
    </source>
</evidence>
<evidence type="ECO:0000256" key="13">
    <source>
        <dbReference type="ARBA" id="ARBA00022917"/>
    </source>
</evidence>
<dbReference type="Pfam" id="PF09334">
    <property type="entry name" value="tRNA-synt_1g"/>
    <property type="match status" value="1"/>
</dbReference>
<organism evidence="18 19">
    <name type="scientific">Pseudoduganella guangdongensis</name>
    <dbReference type="NCBI Taxonomy" id="2692179"/>
    <lineage>
        <taxon>Bacteria</taxon>
        <taxon>Pseudomonadati</taxon>
        <taxon>Pseudomonadota</taxon>
        <taxon>Betaproteobacteria</taxon>
        <taxon>Burkholderiales</taxon>
        <taxon>Oxalobacteraceae</taxon>
        <taxon>Telluria group</taxon>
        <taxon>Pseudoduganella</taxon>
    </lineage>
</organism>
<comment type="catalytic activity">
    <reaction evidence="15 16">
        <text>tRNA(Met) + L-methionine + ATP = L-methionyl-tRNA(Met) + AMP + diphosphate</text>
        <dbReference type="Rhea" id="RHEA:13481"/>
        <dbReference type="Rhea" id="RHEA-COMP:9667"/>
        <dbReference type="Rhea" id="RHEA-COMP:9698"/>
        <dbReference type="ChEBI" id="CHEBI:30616"/>
        <dbReference type="ChEBI" id="CHEBI:33019"/>
        <dbReference type="ChEBI" id="CHEBI:57844"/>
        <dbReference type="ChEBI" id="CHEBI:78442"/>
        <dbReference type="ChEBI" id="CHEBI:78530"/>
        <dbReference type="ChEBI" id="CHEBI:456215"/>
        <dbReference type="EC" id="6.1.1.10"/>
    </reaction>
</comment>
<feature type="domain" description="TRNA-binding" evidence="17">
    <location>
        <begin position="611"/>
        <end position="717"/>
    </location>
</feature>
<evidence type="ECO:0000256" key="5">
    <source>
        <dbReference type="ARBA" id="ARBA00022490"/>
    </source>
</evidence>
<dbReference type="InterPro" id="IPR014729">
    <property type="entry name" value="Rossmann-like_a/b/a_fold"/>
</dbReference>
<dbReference type="PANTHER" id="PTHR45765:SF1">
    <property type="entry name" value="METHIONINE--TRNA LIGASE, CYTOPLASMIC"/>
    <property type="match status" value="1"/>
</dbReference>
<comment type="cofactor">
    <cofactor evidence="16">
        <name>Zn(2+)</name>
        <dbReference type="ChEBI" id="CHEBI:29105"/>
    </cofactor>
    <text evidence="16">Binds 1 zinc ion per subunit.</text>
</comment>
<keyword evidence="8 16" id="KW-0479">Metal-binding</keyword>
<dbReference type="PANTHER" id="PTHR45765">
    <property type="entry name" value="METHIONINE--TRNA LIGASE"/>
    <property type="match status" value="1"/>
</dbReference>
<evidence type="ECO:0000256" key="15">
    <source>
        <dbReference type="ARBA" id="ARBA00047364"/>
    </source>
</evidence>
<dbReference type="InterPro" id="IPR001412">
    <property type="entry name" value="aa-tRNA-synth_I_CS"/>
</dbReference>
<evidence type="ECO:0000256" key="6">
    <source>
        <dbReference type="ARBA" id="ARBA00022555"/>
    </source>
</evidence>
<dbReference type="InterPro" id="IPR041872">
    <property type="entry name" value="Anticodon_Met"/>
</dbReference>
<comment type="subunit">
    <text evidence="4 16">Homodimer.</text>
</comment>
<keyword evidence="7 16" id="KW-0436">Ligase</keyword>
<dbReference type="SUPFAM" id="SSF52374">
    <property type="entry name" value="Nucleotidylyl transferase"/>
    <property type="match status" value="1"/>
</dbReference>
<dbReference type="InterPro" id="IPR033911">
    <property type="entry name" value="MetRS_core"/>
</dbReference>
<dbReference type="Gene3D" id="3.40.50.620">
    <property type="entry name" value="HUPs"/>
    <property type="match status" value="1"/>
</dbReference>
<evidence type="ECO:0000256" key="7">
    <source>
        <dbReference type="ARBA" id="ARBA00022598"/>
    </source>
</evidence>
<dbReference type="CDD" id="cd02800">
    <property type="entry name" value="tRNA_bind_EcMetRS_like"/>
    <property type="match status" value="1"/>
</dbReference>
<dbReference type="SUPFAM" id="SSF47323">
    <property type="entry name" value="Anticodon-binding domain of a subclass of class I aminoacyl-tRNA synthetases"/>
    <property type="match status" value="1"/>
</dbReference>
<feature type="binding site" evidence="16">
    <location>
        <position position="151"/>
    </location>
    <ligand>
        <name>Zn(2+)</name>
        <dbReference type="ChEBI" id="CHEBI:29105"/>
    </ligand>
</feature>
<dbReference type="InterPro" id="IPR009080">
    <property type="entry name" value="tRNAsynth_Ia_anticodon-bd"/>
</dbReference>
<dbReference type="GO" id="GO:0006431">
    <property type="term" value="P:methionyl-tRNA aminoacylation"/>
    <property type="evidence" value="ECO:0007669"/>
    <property type="project" value="UniProtKB-UniRule"/>
</dbReference>
<keyword evidence="6 16" id="KW-0820">tRNA-binding</keyword>
<evidence type="ECO:0000313" key="18">
    <source>
        <dbReference type="EMBL" id="MYN03119.1"/>
    </source>
</evidence>
<keyword evidence="9 16" id="KW-0547">Nucleotide-binding</keyword>
<evidence type="ECO:0000256" key="10">
    <source>
        <dbReference type="ARBA" id="ARBA00022833"/>
    </source>
</evidence>
<evidence type="ECO:0000256" key="8">
    <source>
        <dbReference type="ARBA" id="ARBA00022723"/>
    </source>
</evidence>
<keyword evidence="19" id="KW-1185">Reference proteome</keyword>
<dbReference type="InterPro" id="IPR004495">
    <property type="entry name" value="Met-tRNA-synth_bsu_C"/>
</dbReference>
<dbReference type="NCBIfam" id="NF001100">
    <property type="entry name" value="PRK00133.1"/>
    <property type="match status" value="1"/>
</dbReference>
<dbReference type="InterPro" id="IPR015413">
    <property type="entry name" value="Methionyl/Leucyl_tRNA_Synth"/>
</dbReference>
<dbReference type="Gene3D" id="1.10.730.10">
    <property type="entry name" value="Isoleucyl-tRNA Synthetase, Domain 1"/>
    <property type="match status" value="1"/>
</dbReference>
<dbReference type="Gene3D" id="2.20.28.20">
    <property type="entry name" value="Methionyl-tRNA synthetase, Zn-domain"/>
    <property type="match status" value="1"/>
</dbReference>
<dbReference type="Gene3D" id="2.40.50.140">
    <property type="entry name" value="Nucleic acid-binding proteins"/>
    <property type="match status" value="1"/>
</dbReference>
<keyword evidence="11 16" id="KW-0067">ATP-binding</keyword>
<evidence type="ECO:0000259" key="17">
    <source>
        <dbReference type="PROSITE" id="PS50886"/>
    </source>
</evidence>
<comment type="similarity">
    <text evidence="3 16">Belongs to the class-I aminoacyl-tRNA synthetase family. MetG type 1 subfamily.</text>
</comment>
<evidence type="ECO:0000256" key="2">
    <source>
        <dbReference type="ARBA" id="ARBA00004496"/>
    </source>
</evidence>
<dbReference type="FunFam" id="2.40.50.140:FF:000042">
    <property type="entry name" value="Methionine--tRNA ligase"/>
    <property type="match status" value="1"/>
</dbReference>
<dbReference type="InterPro" id="IPR014758">
    <property type="entry name" value="Met-tRNA_synth"/>
</dbReference>
<dbReference type="PRINTS" id="PR01041">
    <property type="entry name" value="TRNASYNTHMET"/>
</dbReference>
<dbReference type="SUPFAM" id="SSF50249">
    <property type="entry name" value="Nucleic acid-binding proteins"/>
    <property type="match status" value="1"/>
</dbReference>
<dbReference type="EC" id="6.1.1.10" evidence="16"/>
<keyword evidence="10 16" id="KW-0862">Zinc</keyword>
<name>A0A6N9HID7_9BURK</name>
<keyword evidence="14 16" id="KW-0030">Aminoacyl-tRNA synthetase</keyword>
<dbReference type="Pfam" id="PF19303">
    <property type="entry name" value="Anticodon_3"/>
    <property type="match status" value="1"/>
</dbReference>
<comment type="function">
    <text evidence="1 16">Is required not only for elongation of protein synthesis but also for the initiation of all mRNA translation through initiator tRNA(fMet) aminoacylation.</text>
</comment>
<keyword evidence="12 16" id="KW-0694">RNA-binding</keyword>
<dbReference type="PROSITE" id="PS50886">
    <property type="entry name" value="TRBD"/>
    <property type="match status" value="1"/>
</dbReference>